<keyword evidence="2" id="KW-1185">Reference proteome</keyword>
<dbReference type="CDD" id="cd08994">
    <property type="entry name" value="GH43_62_32_68_117_130-like"/>
    <property type="match status" value="1"/>
</dbReference>
<dbReference type="EMBL" id="CP014224">
    <property type="protein sequence ID" value="ANW97407.1"/>
    <property type="molecule type" value="Genomic_DNA"/>
</dbReference>
<dbReference type="KEGG" id="wfu:AXE80_02880"/>
<name>A0A1B1Y9F4_9FLAO</name>
<protein>
    <submittedName>
        <fullName evidence="1">Uncharacterized protein</fullName>
    </submittedName>
</protein>
<accession>A0A1B1Y9F4</accession>
<evidence type="ECO:0000313" key="2">
    <source>
        <dbReference type="Proteomes" id="UP000092967"/>
    </source>
</evidence>
<dbReference type="Gene3D" id="2.115.10.20">
    <property type="entry name" value="Glycosyl hydrolase domain, family 43"/>
    <property type="match status" value="1"/>
</dbReference>
<dbReference type="AlphaFoldDB" id="A0A1B1Y9F4"/>
<dbReference type="Proteomes" id="UP000092967">
    <property type="component" value="Chromosome"/>
</dbReference>
<proteinExistence type="predicted"/>
<reference evidence="1 2" key="1">
    <citation type="submission" date="2016-02" db="EMBL/GenBank/DDBJ databases">
        <authorList>
            <person name="Wen L."/>
            <person name="He K."/>
            <person name="Yang H."/>
        </authorList>
    </citation>
    <scope>NUCLEOTIDE SEQUENCE [LARGE SCALE GENOMIC DNA]</scope>
    <source>
        <strain evidence="1 2">CZ1127</strain>
    </source>
</reference>
<dbReference type="STRING" id="1790137.AXE80_02880"/>
<dbReference type="OrthoDB" id="9794572at2"/>
<organism evidence="1 2">
    <name type="scientific">Wenyingzhuangia fucanilytica</name>
    <dbReference type="NCBI Taxonomy" id="1790137"/>
    <lineage>
        <taxon>Bacteria</taxon>
        <taxon>Pseudomonadati</taxon>
        <taxon>Bacteroidota</taxon>
        <taxon>Flavobacteriia</taxon>
        <taxon>Flavobacteriales</taxon>
        <taxon>Flavobacteriaceae</taxon>
        <taxon>Wenyingzhuangia</taxon>
    </lineage>
</organism>
<gene>
    <name evidence="1" type="ORF">AXE80_02880</name>
</gene>
<evidence type="ECO:0000313" key="1">
    <source>
        <dbReference type="EMBL" id="ANW97407.1"/>
    </source>
</evidence>
<sequence length="546" mass="62655">MQVSAQKHEKQVVERERPSEWNNLVLGGRFMDRFMLMPNLGGMTSNTWGAKNVIPRDINNGIEAPNWSYWGGNTKLDRDGKYHAIVCRWPENAEKGHFEWSKSTLVHAVSDNSYGPYQVKESRGLGKGHNPEWYIAKNGKYVVYVIGARYISDSINGVWIKSKYTFDDRDRKNTKQHNYMHNCTFTQREDGSFLMINRHGQSWFSKDGISTFYRVSETNNYPKVEGKFEDPFVWRDHVQYNMIVNDWLGRMAWYLRSKDGVNWIVDPGEAYAPGHISKHENGVNEDWFKYERVKLNQDNYGRAYQANFAVIDTLKHSDLGNDNHSSKWIAVPLNKGLLIKVENKKNINADTKEIRVRILAEDDFNPQKDIDINSLRFGASEEVNFGRGSKVLKTENSGKDVIVTFNGKGNGFTKTNFAGKLLGKSINGKLIYGYSRLPKVDYEVPILSSRLPKFIQTENRTTIEVDVENFGQVASKKSCLKVILVNNSEKEEILASSKIPSIEPFEKNKIKLTSVKKFKKGETAIIKTLIEQKDMTPVIFKKTIVF</sequence>
<dbReference type="InterPro" id="IPR023296">
    <property type="entry name" value="Glyco_hydro_beta-prop_sf"/>
</dbReference>